<dbReference type="OrthoDB" id="365981at2759"/>
<dbReference type="EMBL" id="KZ999106">
    <property type="protein sequence ID" value="RKO85407.1"/>
    <property type="molecule type" value="Genomic_DNA"/>
</dbReference>
<evidence type="ECO:0000313" key="2">
    <source>
        <dbReference type="EMBL" id="RKO85407.1"/>
    </source>
</evidence>
<evidence type="ECO:0000313" key="3">
    <source>
        <dbReference type="Proteomes" id="UP000269721"/>
    </source>
</evidence>
<organism evidence="2 3">
    <name type="scientific">Blyttiomyces helicus</name>
    <dbReference type="NCBI Taxonomy" id="388810"/>
    <lineage>
        <taxon>Eukaryota</taxon>
        <taxon>Fungi</taxon>
        <taxon>Fungi incertae sedis</taxon>
        <taxon>Chytridiomycota</taxon>
        <taxon>Chytridiomycota incertae sedis</taxon>
        <taxon>Chytridiomycetes</taxon>
        <taxon>Chytridiomycetes incertae sedis</taxon>
        <taxon>Blyttiomyces</taxon>
    </lineage>
</organism>
<dbReference type="GO" id="GO:0003688">
    <property type="term" value="F:DNA replication origin binding"/>
    <property type="evidence" value="ECO:0007669"/>
    <property type="project" value="TreeGrafter"/>
</dbReference>
<dbReference type="GO" id="GO:0006270">
    <property type="term" value="P:DNA replication initiation"/>
    <property type="evidence" value="ECO:0007669"/>
    <property type="project" value="TreeGrafter"/>
</dbReference>
<dbReference type="GO" id="GO:0005664">
    <property type="term" value="C:nuclear origin of replication recognition complex"/>
    <property type="evidence" value="ECO:0007669"/>
    <property type="project" value="TreeGrafter"/>
</dbReference>
<name>A0A4V1IQ58_9FUNG</name>
<keyword evidence="3" id="KW-1185">Reference proteome</keyword>
<dbReference type="InterPro" id="IPR020796">
    <property type="entry name" value="ORC5"/>
</dbReference>
<reference evidence="3" key="1">
    <citation type="journal article" date="2018" name="Nat. Microbiol.">
        <title>Leveraging single-cell genomics to expand the fungal tree of life.</title>
        <authorList>
            <person name="Ahrendt S.R."/>
            <person name="Quandt C.A."/>
            <person name="Ciobanu D."/>
            <person name="Clum A."/>
            <person name="Salamov A."/>
            <person name="Andreopoulos B."/>
            <person name="Cheng J.F."/>
            <person name="Woyke T."/>
            <person name="Pelin A."/>
            <person name="Henrissat B."/>
            <person name="Reynolds N.K."/>
            <person name="Benny G.L."/>
            <person name="Smith M.E."/>
            <person name="James T.Y."/>
            <person name="Grigoriev I.V."/>
        </authorList>
    </citation>
    <scope>NUCLEOTIDE SEQUENCE [LARGE SCALE GENOMIC DNA]</scope>
</reference>
<dbReference type="Pfam" id="PF14630">
    <property type="entry name" value="ORC5_C"/>
    <property type="match status" value="1"/>
</dbReference>
<accession>A0A4V1IQ58</accession>
<evidence type="ECO:0000259" key="1">
    <source>
        <dbReference type="Pfam" id="PF14630"/>
    </source>
</evidence>
<sequence length="90" mass="10532">MRQQLLGPKSFDLERMLAIFYNIIDDKIPMSIDVQKQIASLITLRLLVRVTKQERLETVRCKCNVGFDLVHQVAQSVGFELGRYLYDFRV</sequence>
<dbReference type="Proteomes" id="UP000269721">
    <property type="component" value="Unassembled WGS sequence"/>
</dbReference>
<dbReference type="PANTHER" id="PTHR12705:SF0">
    <property type="entry name" value="ORIGIN RECOGNITION COMPLEX SUBUNIT 5"/>
    <property type="match status" value="1"/>
</dbReference>
<dbReference type="PANTHER" id="PTHR12705">
    <property type="entry name" value="ORIGIN RECOGNITION COMPLEX SUBUNIT 5"/>
    <property type="match status" value="1"/>
</dbReference>
<gene>
    <name evidence="2" type="ORF">BDK51DRAFT_52319</name>
</gene>
<proteinExistence type="predicted"/>
<dbReference type="InterPro" id="IPR047088">
    <property type="entry name" value="ORC5_C"/>
</dbReference>
<feature type="domain" description="Origin recognition complex subunit 5 C-terminal" evidence="1">
    <location>
        <begin position="2"/>
        <end position="85"/>
    </location>
</feature>
<protein>
    <submittedName>
        <fullName evidence="2">Origin recognition complex subunit</fullName>
    </submittedName>
</protein>
<dbReference type="AlphaFoldDB" id="A0A4V1IQ58"/>